<feature type="non-terminal residue" evidence="2">
    <location>
        <position position="1"/>
    </location>
</feature>
<sequence>SLTDIIYDEIRPHLIRITDLNALAELCDVVSTEVLADLWSNTDYTKLISFVTVMEQIQQDIQERM</sequence>
<dbReference type="RefSeq" id="XP_014144423.1">
    <property type="nucleotide sequence ID" value="XM_014288948.1"/>
</dbReference>
<gene>
    <name evidence="2" type="ORF">SARC_16949</name>
</gene>
<name>A0A0L0F1J4_9EUKA</name>
<protein>
    <recommendedName>
        <fullName evidence="1">Conserved oligomeric Golgi complex subunit 3 C-terminal domain-containing protein</fullName>
    </recommendedName>
</protein>
<evidence type="ECO:0000313" key="3">
    <source>
        <dbReference type="Proteomes" id="UP000054560"/>
    </source>
</evidence>
<reference evidence="2 3" key="1">
    <citation type="submission" date="2011-02" db="EMBL/GenBank/DDBJ databases">
        <title>The Genome Sequence of Sphaeroforma arctica JP610.</title>
        <authorList>
            <consortium name="The Broad Institute Genome Sequencing Platform"/>
            <person name="Russ C."/>
            <person name="Cuomo C."/>
            <person name="Young S.K."/>
            <person name="Zeng Q."/>
            <person name="Gargeya S."/>
            <person name="Alvarado L."/>
            <person name="Berlin A."/>
            <person name="Chapman S.B."/>
            <person name="Chen Z."/>
            <person name="Freedman E."/>
            <person name="Gellesch M."/>
            <person name="Goldberg J."/>
            <person name="Griggs A."/>
            <person name="Gujja S."/>
            <person name="Heilman E."/>
            <person name="Heiman D."/>
            <person name="Howarth C."/>
            <person name="Mehta T."/>
            <person name="Neiman D."/>
            <person name="Pearson M."/>
            <person name="Roberts A."/>
            <person name="Saif S."/>
            <person name="Shea T."/>
            <person name="Shenoy N."/>
            <person name="Sisk P."/>
            <person name="Stolte C."/>
            <person name="Sykes S."/>
            <person name="White J."/>
            <person name="Yandava C."/>
            <person name="Burger G."/>
            <person name="Gray M.W."/>
            <person name="Holland P.W.H."/>
            <person name="King N."/>
            <person name="Lang F.B.F."/>
            <person name="Roger A.J."/>
            <person name="Ruiz-Trillo I."/>
            <person name="Haas B."/>
            <person name="Nusbaum C."/>
            <person name="Birren B."/>
        </authorList>
    </citation>
    <scope>NUCLEOTIDE SEQUENCE [LARGE SCALE GENOMIC DNA]</scope>
    <source>
        <strain evidence="2 3">JP610</strain>
    </source>
</reference>
<evidence type="ECO:0000313" key="2">
    <source>
        <dbReference type="EMBL" id="KNC70521.1"/>
    </source>
</evidence>
<dbReference type="InterPro" id="IPR048685">
    <property type="entry name" value="COG3_C"/>
</dbReference>
<dbReference type="Pfam" id="PF20671">
    <property type="entry name" value="COG3_C"/>
    <property type="match status" value="1"/>
</dbReference>
<dbReference type="GeneID" id="25917453"/>
<organism evidence="2 3">
    <name type="scientific">Sphaeroforma arctica JP610</name>
    <dbReference type="NCBI Taxonomy" id="667725"/>
    <lineage>
        <taxon>Eukaryota</taxon>
        <taxon>Ichthyosporea</taxon>
        <taxon>Ichthyophonida</taxon>
        <taxon>Sphaeroforma</taxon>
    </lineage>
</organism>
<feature type="domain" description="Conserved oligomeric Golgi complex subunit 3 C-terminal" evidence="1">
    <location>
        <begin position="2"/>
        <end position="65"/>
    </location>
</feature>
<keyword evidence="3" id="KW-1185">Reference proteome</keyword>
<proteinExistence type="predicted"/>
<accession>A0A0L0F1J4</accession>
<dbReference type="AlphaFoldDB" id="A0A0L0F1J4"/>
<dbReference type="EMBL" id="KQ250943">
    <property type="protein sequence ID" value="KNC70521.1"/>
    <property type="molecule type" value="Genomic_DNA"/>
</dbReference>
<feature type="non-terminal residue" evidence="2">
    <location>
        <position position="65"/>
    </location>
</feature>
<evidence type="ECO:0000259" key="1">
    <source>
        <dbReference type="Pfam" id="PF20671"/>
    </source>
</evidence>
<dbReference type="Proteomes" id="UP000054560">
    <property type="component" value="Unassembled WGS sequence"/>
</dbReference>